<reference evidence="2 4" key="1">
    <citation type="submission" date="2016-10" db="EMBL/GenBank/DDBJ databases">
        <authorList>
            <person name="Varghese N."/>
            <person name="Submissions S."/>
        </authorList>
    </citation>
    <scope>NUCLEOTIDE SEQUENCE [LARGE SCALE GENOMIC DNA]</scope>
    <source>
        <strain evidence="2 4">DSM 26291</strain>
    </source>
</reference>
<proteinExistence type="predicted"/>
<dbReference type="EMBL" id="CP020931">
    <property type="protein sequence ID" value="ARM85835.1"/>
    <property type="molecule type" value="Genomic_DNA"/>
</dbReference>
<dbReference type="Proteomes" id="UP000193100">
    <property type="component" value="Chromosome"/>
</dbReference>
<evidence type="ECO:0000313" key="1">
    <source>
        <dbReference type="EMBL" id="ARM85835.1"/>
    </source>
</evidence>
<evidence type="ECO:0000313" key="4">
    <source>
        <dbReference type="Proteomes" id="UP000199211"/>
    </source>
</evidence>
<name>A0A1W6KEG3_9GAMM</name>
<reference evidence="1 3" key="2">
    <citation type="submission" date="2017-04" db="EMBL/GenBank/DDBJ databases">
        <title>Genome Sequence of Marinobacter salarius strain SMR5 Isolated from a culture of the Diatom Skeletonema marinoi.</title>
        <authorList>
            <person name="Topel M."/>
            <person name="Pinder M.I.M."/>
            <person name="Johansson O.N."/>
            <person name="Kourtchenko O."/>
            <person name="Godhe A."/>
            <person name="Clarke A.K."/>
        </authorList>
    </citation>
    <scope>NUCLEOTIDE SEQUENCE [LARGE SCALE GENOMIC DNA]</scope>
    <source>
        <strain evidence="1 3">SMR5</strain>
    </source>
</reference>
<keyword evidence="4" id="KW-1185">Reference proteome</keyword>
<dbReference type="Proteomes" id="UP000199211">
    <property type="component" value="Unassembled WGS sequence"/>
</dbReference>
<dbReference type="AlphaFoldDB" id="A0A1W6KEG3"/>
<gene>
    <name evidence="1" type="ORF">MARSALSMR5_03815</name>
    <name evidence="2" type="ORF">SAMN04487868_11473</name>
</gene>
<evidence type="ECO:0000313" key="2">
    <source>
        <dbReference type="EMBL" id="SFL90138.1"/>
    </source>
</evidence>
<dbReference type="RefSeq" id="WP_085681784.1">
    <property type="nucleotide sequence ID" value="NZ_CP020931.1"/>
</dbReference>
<sequence length="114" mass="13551">MTELEIETMSHYQDFRRPQLRPDAPAKPPELELYMPATPPLAFMATVEFWVRIFRRRHHFRRLFLPLLKEDDEMLADIGFERTDIQWALNLPLKIDALKALEACRRARVCSNVK</sequence>
<organism evidence="1 3">
    <name type="scientific">Marinobacter salarius</name>
    <dbReference type="NCBI Taxonomy" id="1420917"/>
    <lineage>
        <taxon>Bacteria</taxon>
        <taxon>Pseudomonadati</taxon>
        <taxon>Pseudomonadota</taxon>
        <taxon>Gammaproteobacteria</taxon>
        <taxon>Pseudomonadales</taxon>
        <taxon>Marinobacteraceae</taxon>
        <taxon>Marinobacter</taxon>
    </lineage>
</organism>
<protein>
    <recommendedName>
        <fullName evidence="5">DUF1127 domain-containing protein</fullName>
    </recommendedName>
</protein>
<evidence type="ECO:0000313" key="3">
    <source>
        <dbReference type="Proteomes" id="UP000193100"/>
    </source>
</evidence>
<evidence type="ECO:0008006" key="5">
    <source>
        <dbReference type="Google" id="ProtNLM"/>
    </source>
</evidence>
<accession>A0A1W6KEG3</accession>
<accession>A0A1I4LGC8</accession>
<dbReference type="GeneID" id="77257734"/>
<dbReference type="EMBL" id="FOTV01000014">
    <property type="protein sequence ID" value="SFL90138.1"/>
    <property type="molecule type" value="Genomic_DNA"/>
</dbReference>